<dbReference type="PANTHER" id="PTHR11771">
    <property type="entry name" value="LIPOXYGENASE"/>
    <property type="match status" value="1"/>
</dbReference>
<keyword evidence="5 10" id="KW-0479">Metal-binding</keyword>
<dbReference type="Gene3D" id="1.20.245.10">
    <property type="entry name" value="Lipoxygenase-1, Domain 5"/>
    <property type="match status" value="1"/>
</dbReference>
<protein>
    <submittedName>
        <fullName evidence="13">Hydroperoxide isomerase ALOXE3-like</fullName>
    </submittedName>
</protein>
<keyword evidence="6 11" id="KW-0223">Dioxygenase</keyword>
<dbReference type="PROSITE" id="PS00711">
    <property type="entry name" value="LIPOXYGENASE_1"/>
    <property type="match status" value="1"/>
</dbReference>
<reference evidence="13" key="1">
    <citation type="submission" date="2022-03" db="EMBL/GenBank/DDBJ databases">
        <authorList>
            <person name="Alioto T."/>
            <person name="Alioto T."/>
            <person name="Gomez Garrido J."/>
        </authorList>
    </citation>
    <scope>NUCLEOTIDE SEQUENCE</scope>
</reference>
<evidence type="ECO:0000256" key="7">
    <source>
        <dbReference type="ARBA" id="ARBA00023002"/>
    </source>
</evidence>
<dbReference type="Pfam" id="PF00305">
    <property type="entry name" value="Lipoxygenase"/>
    <property type="match status" value="1"/>
</dbReference>
<dbReference type="InterPro" id="IPR000907">
    <property type="entry name" value="LipOase"/>
</dbReference>
<dbReference type="InterPro" id="IPR020833">
    <property type="entry name" value="LipOase_Fe_BS"/>
</dbReference>
<sequence length="533" mass="60055">MRFHISRWKVYADGAPYCIDASDAKELPPDARFSFQKYASFSFTLAATGLEIQLKGFTDCTDPWTDLNDINKVFLYKKTHNSVLVSQMWKEDSFFGYEFLNGVNPVIIRKCIKIPGNFPVEQEMVAAILGTSTDLNKELENGNIYLADYSILEGVPANTINDQPQYLTAPLCLLWKNPQDQLLPMAIQLGQTPGPNNPIFLSSDPEWDWTLAKIWVRNSDFQVHEIGTHLLRTHLLAEVFNIATARQLPMGHPLYKLIVPHLRYTLEINVLARIQLIGPGGLFDEAFVTGNGGVPVLLKKAMDELTYTCLCLPDDIKERGMESVPNYYYREDGMKVWLAVESLVSGIVNYYYKDDDMVSKDPELQAWVEEIFTKGFLGCTSTGVPSSLGTRAELIKYLTMVIFTCSGQHAAVNSGQFDFFSWLPNGPSSMRKPPPPVKGAATYQTLLDALPEVNTTTNAMAVEWLLSHEPEDKRPLGNFQNERFTEETPQAIIKEFQENLEGISKQIQERNSTIQGLTYLYLDPKNIESSVSI</sequence>
<dbReference type="Gene3D" id="3.10.450.60">
    <property type="match status" value="1"/>
</dbReference>
<evidence type="ECO:0000313" key="13">
    <source>
        <dbReference type="EMBL" id="CAH2286084.1"/>
    </source>
</evidence>
<evidence type="ECO:0000256" key="9">
    <source>
        <dbReference type="ARBA" id="ARBA00023098"/>
    </source>
</evidence>
<gene>
    <name evidence="13" type="ORF">PECUL_23A033322</name>
</gene>
<dbReference type="FunFam" id="1.20.245.10:FF:000001">
    <property type="entry name" value="Arachidonate 5-lipoxygenase a"/>
    <property type="match status" value="1"/>
</dbReference>
<name>A0AAD1S222_PELCU</name>
<proteinExistence type="inferred from homology"/>
<keyword evidence="8 10" id="KW-0408">Iron</keyword>
<keyword evidence="14" id="KW-1185">Reference proteome</keyword>
<comment type="similarity">
    <text evidence="3 11">Belongs to the lipoxygenase family.</text>
</comment>
<dbReference type="InterPro" id="IPR013819">
    <property type="entry name" value="LipOase_C"/>
</dbReference>
<feature type="binding site" evidence="10">
    <location>
        <position position="409"/>
    </location>
    <ligand>
        <name>Fe cation</name>
        <dbReference type="ChEBI" id="CHEBI:24875"/>
        <note>catalytic</note>
    </ligand>
</feature>
<comment type="pathway">
    <text evidence="2">Lipid metabolism.</text>
</comment>
<dbReference type="GO" id="GO:0034440">
    <property type="term" value="P:lipid oxidation"/>
    <property type="evidence" value="ECO:0007669"/>
    <property type="project" value="InterPro"/>
</dbReference>
<dbReference type="GO" id="GO:0016702">
    <property type="term" value="F:oxidoreductase activity, acting on single donors with incorporation of molecular oxygen, incorporation of two atoms of oxygen"/>
    <property type="evidence" value="ECO:0007669"/>
    <property type="project" value="InterPro"/>
</dbReference>
<dbReference type="AlphaFoldDB" id="A0AAD1S222"/>
<evidence type="ECO:0000256" key="5">
    <source>
        <dbReference type="ARBA" id="ARBA00022723"/>
    </source>
</evidence>
<dbReference type="InterPro" id="IPR036226">
    <property type="entry name" value="LipOase_C_sf"/>
</dbReference>
<evidence type="ECO:0000259" key="12">
    <source>
        <dbReference type="PROSITE" id="PS51393"/>
    </source>
</evidence>
<evidence type="ECO:0000256" key="6">
    <source>
        <dbReference type="ARBA" id="ARBA00022964"/>
    </source>
</evidence>
<evidence type="ECO:0000256" key="8">
    <source>
        <dbReference type="ARBA" id="ARBA00023004"/>
    </source>
</evidence>
<dbReference type="SUPFAM" id="SSF48484">
    <property type="entry name" value="Lipoxigenase"/>
    <property type="match status" value="1"/>
</dbReference>
<accession>A0AAD1S222</accession>
<organism evidence="13 14">
    <name type="scientific">Pelobates cultripes</name>
    <name type="common">Western spadefoot toad</name>
    <dbReference type="NCBI Taxonomy" id="61616"/>
    <lineage>
        <taxon>Eukaryota</taxon>
        <taxon>Metazoa</taxon>
        <taxon>Chordata</taxon>
        <taxon>Craniata</taxon>
        <taxon>Vertebrata</taxon>
        <taxon>Euteleostomi</taxon>
        <taxon>Amphibia</taxon>
        <taxon>Batrachia</taxon>
        <taxon>Anura</taxon>
        <taxon>Pelobatoidea</taxon>
        <taxon>Pelobatidae</taxon>
        <taxon>Pelobates</taxon>
    </lineage>
</organism>
<keyword evidence="7 11" id="KW-0560">Oxidoreductase</keyword>
<dbReference type="PROSITE" id="PS51393">
    <property type="entry name" value="LIPOXYGENASE_3"/>
    <property type="match status" value="1"/>
</dbReference>
<evidence type="ECO:0000256" key="1">
    <source>
        <dbReference type="ARBA" id="ARBA00004496"/>
    </source>
</evidence>
<dbReference type="PRINTS" id="PR00467">
    <property type="entry name" value="MAMLPOXGNASE"/>
</dbReference>
<keyword evidence="9" id="KW-0443">Lipid metabolism</keyword>
<comment type="subcellular location">
    <subcellularLocation>
        <location evidence="1">Cytoplasm</location>
    </subcellularLocation>
</comment>
<feature type="binding site" evidence="10">
    <location>
        <position position="533"/>
    </location>
    <ligand>
        <name>Fe cation</name>
        <dbReference type="ChEBI" id="CHEBI:24875"/>
        <note>catalytic</note>
    </ligand>
</feature>
<keyword evidence="13" id="KW-0413">Isomerase</keyword>
<keyword evidence="4" id="KW-0963">Cytoplasm</keyword>
<comment type="cofactor">
    <cofactor evidence="10">
        <name>Fe cation</name>
        <dbReference type="ChEBI" id="CHEBI:24875"/>
    </cofactor>
    <text evidence="10">Binds 1 Fe cation per subunit.</text>
</comment>
<dbReference type="EMBL" id="OW240915">
    <property type="protein sequence ID" value="CAH2286084.1"/>
    <property type="molecule type" value="Genomic_DNA"/>
</dbReference>
<evidence type="ECO:0000256" key="4">
    <source>
        <dbReference type="ARBA" id="ARBA00022490"/>
    </source>
</evidence>
<evidence type="ECO:0000256" key="11">
    <source>
        <dbReference type="RuleBase" id="RU003974"/>
    </source>
</evidence>
<feature type="binding site" evidence="10">
    <location>
        <position position="229"/>
    </location>
    <ligand>
        <name>Fe cation</name>
        <dbReference type="ChEBI" id="CHEBI:24875"/>
        <note>catalytic</note>
    </ligand>
</feature>
<dbReference type="InterPro" id="IPR001885">
    <property type="entry name" value="LipOase_mml"/>
</dbReference>
<dbReference type="Proteomes" id="UP001295444">
    <property type="component" value="Chromosome 04"/>
</dbReference>
<feature type="binding site" evidence="10">
    <location>
        <position position="234"/>
    </location>
    <ligand>
        <name>Fe cation</name>
        <dbReference type="ChEBI" id="CHEBI:24875"/>
        <note>catalytic</note>
    </ligand>
</feature>
<evidence type="ECO:0000256" key="3">
    <source>
        <dbReference type="ARBA" id="ARBA00009419"/>
    </source>
</evidence>
<dbReference type="GO" id="GO:0005506">
    <property type="term" value="F:iron ion binding"/>
    <property type="evidence" value="ECO:0007669"/>
    <property type="project" value="InterPro"/>
</dbReference>
<dbReference type="PRINTS" id="PR00087">
    <property type="entry name" value="LIPOXYGENASE"/>
</dbReference>
<evidence type="ECO:0000256" key="10">
    <source>
        <dbReference type="PIRSR" id="PIRSR601885-1"/>
    </source>
</evidence>
<dbReference type="GO" id="GO:0016853">
    <property type="term" value="F:isomerase activity"/>
    <property type="evidence" value="ECO:0007669"/>
    <property type="project" value="UniProtKB-KW"/>
</dbReference>
<evidence type="ECO:0000313" key="14">
    <source>
        <dbReference type="Proteomes" id="UP001295444"/>
    </source>
</evidence>
<evidence type="ECO:0000256" key="2">
    <source>
        <dbReference type="ARBA" id="ARBA00005189"/>
    </source>
</evidence>
<feature type="domain" description="Lipoxygenase" evidence="12">
    <location>
        <begin position="1"/>
        <end position="533"/>
    </location>
</feature>
<dbReference type="GO" id="GO:0005737">
    <property type="term" value="C:cytoplasm"/>
    <property type="evidence" value="ECO:0007669"/>
    <property type="project" value="UniProtKB-SubCell"/>
</dbReference>